<dbReference type="EMBL" id="AEBR01000024">
    <property type="protein sequence ID" value="EFM83583.1"/>
    <property type="molecule type" value="Genomic_DNA"/>
</dbReference>
<gene>
    <name evidence="3" type="ORF">HMPREF9498_00857</name>
</gene>
<protein>
    <recommendedName>
        <fullName evidence="5">Glycine/betaine/sarcosine/D-proline reductase family selenoprotein B</fullName>
    </recommendedName>
</protein>
<dbReference type="NCBIfam" id="NF041545">
    <property type="entry name" value="GrdB_like_no_Se"/>
    <property type="match status" value="1"/>
</dbReference>
<keyword evidence="2" id="KW-0560">Oxidoreductase</keyword>
<comment type="caution">
    <text evidence="3">The sequence shown here is derived from an EMBL/GenBank/DDBJ whole genome shotgun (WGS) entry which is preliminary data.</text>
</comment>
<name>A0A125W8G7_ENTFL</name>
<accession>A0A125W8G7</accession>
<proteinExistence type="predicted"/>
<evidence type="ECO:0000256" key="1">
    <source>
        <dbReference type="ARBA" id="ARBA00022933"/>
    </source>
</evidence>
<dbReference type="Pfam" id="PF07355">
    <property type="entry name" value="GRDB"/>
    <property type="match status" value="1"/>
</dbReference>
<dbReference type="Proteomes" id="UP000004846">
    <property type="component" value="Unassembled WGS sequence"/>
</dbReference>
<dbReference type="HOGENOM" id="CLU_131390_0_0_9"/>
<dbReference type="GO" id="GO:0050485">
    <property type="term" value="F:oxidoreductase activity, acting on X-H and Y-H to form an X-Y bond, with a disulfide as acceptor"/>
    <property type="evidence" value="ECO:0007669"/>
    <property type="project" value="InterPro"/>
</dbReference>
<evidence type="ECO:0000313" key="3">
    <source>
        <dbReference type="EMBL" id="EFM83583.1"/>
    </source>
</evidence>
<evidence type="ECO:0000313" key="4">
    <source>
        <dbReference type="Proteomes" id="UP000004846"/>
    </source>
</evidence>
<evidence type="ECO:0008006" key="5">
    <source>
        <dbReference type="Google" id="ProtNLM"/>
    </source>
</evidence>
<evidence type="ECO:0000256" key="2">
    <source>
        <dbReference type="ARBA" id="ARBA00023002"/>
    </source>
</evidence>
<dbReference type="RefSeq" id="WP_002361637.1">
    <property type="nucleotide sequence ID" value="NZ_GL454430.1"/>
</dbReference>
<reference evidence="4" key="1">
    <citation type="submission" date="2010-07" db="EMBL/GenBank/DDBJ databases">
        <authorList>
            <person name="Weinstock G."/>
            <person name="Sodergren E."/>
            <person name="Clifton S."/>
            <person name="Fulton L."/>
            <person name="Fulton B."/>
            <person name="Courtney L."/>
            <person name="Fronick C."/>
            <person name="Harrison M."/>
            <person name="Strong C."/>
            <person name="Farmer C."/>
            <person name="Delahaunty K."/>
            <person name="Markovic C."/>
            <person name="Hall O."/>
            <person name="Minx P."/>
            <person name="Tomlinson C."/>
            <person name="Mitreva M."/>
            <person name="Hou S."/>
            <person name="Chen J."/>
            <person name="Wollam A."/>
            <person name="Pepin K.H."/>
            <person name="Johnson M."/>
            <person name="Bhonagiri V."/>
            <person name="Zhang X."/>
            <person name="Suruliraj S."/>
            <person name="Warren W."/>
            <person name="Chinwalla A."/>
            <person name="Mardis E.R."/>
            <person name="Wilson R.K."/>
        </authorList>
    </citation>
    <scope>NUCLEOTIDE SEQUENCE [LARGE SCALE GENOMIC DNA]</scope>
    <source>
        <strain evidence="4">TX4248</strain>
    </source>
</reference>
<dbReference type="InterPro" id="IPR010187">
    <property type="entry name" value="Various_sel_PB"/>
</dbReference>
<dbReference type="InterPro" id="IPR048083">
    <property type="entry name" value="GrdB-like"/>
</dbReference>
<keyword evidence="1" id="KW-0712">Selenocysteine</keyword>
<sequence length="172" mass="18605">MKKILLVLNHSLAGFGSDEQAQLKPSGKKAPLGPGVTLLPFLQKQGAEIVATLYCGDQYYLENEEEVAKKFIGFAKKFHADAVLCGPAMHYPNFGEMAARLACKFNAAGIPAIAAMAEENPAVSHYYQQVPIVKMPKKGGIGLNNSFKQMAQLVVAKANGKETKQLEETSCF</sequence>
<organism evidence="3 4">
    <name type="scientific">Enterococcus faecalis TX4248</name>
    <dbReference type="NCBI Taxonomy" id="749495"/>
    <lineage>
        <taxon>Bacteria</taxon>
        <taxon>Bacillati</taxon>
        <taxon>Bacillota</taxon>
        <taxon>Bacilli</taxon>
        <taxon>Lactobacillales</taxon>
        <taxon>Enterococcaceae</taxon>
        <taxon>Enterococcus</taxon>
    </lineage>
</organism>
<dbReference type="AlphaFoldDB" id="A0A125W8G7"/>